<evidence type="ECO:0000256" key="3">
    <source>
        <dbReference type="ARBA" id="ARBA00023163"/>
    </source>
</evidence>
<keyword evidence="1" id="KW-0805">Transcription regulation</keyword>
<dbReference type="PANTHER" id="PTHR30146:SF109">
    <property type="entry name" value="HTH-TYPE TRANSCRIPTIONAL REGULATOR GALS"/>
    <property type="match status" value="1"/>
</dbReference>
<evidence type="ECO:0000256" key="1">
    <source>
        <dbReference type="ARBA" id="ARBA00023015"/>
    </source>
</evidence>
<gene>
    <name evidence="5" type="ordered locus">zobellia_1643</name>
</gene>
<dbReference type="InterPro" id="IPR046335">
    <property type="entry name" value="LacI/GalR-like_sensor"/>
</dbReference>
<evidence type="ECO:0000256" key="2">
    <source>
        <dbReference type="ARBA" id="ARBA00023125"/>
    </source>
</evidence>
<accession>G0LB01</accession>
<evidence type="ECO:0000259" key="4">
    <source>
        <dbReference type="PROSITE" id="PS50932"/>
    </source>
</evidence>
<dbReference type="Pfam" id="PF00356">
    <property type="entry name" value="LacI"/>
    <property type="match status" value="1"/>
</dbReference>
<dbReference type="SUPFAM" id="SSF53822">
    <property type="entry name" value="Periplasmic binding protein-like I"/>
    <property type="match status" value="1"/>
</dbReference>
<dbReference type="InterPro" id="IPR010982">
    <property type="entry name" value="Lambda_DNA-bd_dom_sf"/>
</dbReference>
<feature type="domain" description="HTH lacI-type" evidence="4">
    <location>
        <begin position="6"/>
        <end position="49"/>
    </location>
</feature>
<dbReference type="Proteomes" id="UP000008898">
    <property type="component" value="Chromosome"/>
</dbReference>
<dbReference type="SUPFAM" id="SSF47413">
    <property type="entry name" value="lambda repressor-like DNA-binding domains"/>
    <property type="match status" value="1"/>
</dbReference>
<dbReference type="PATRIC" id="fig|63186.3.peg.1628"/>
<dbReference type="Gene3D" id="1.10.260.40">
    <property type="entry name" value="lambda repressor-like DNA-binding domains"/>
    <property type="match status" value="1"/>
</dbReference>
<name>G0LB01_ZOBGA</name>
<dbReference type="STRING" id="63186.ZOBELLIA_1643"/>
<dbReference type="InterPro" id="IPR000843">
    <property type="entry name" value="HTH_LacI"/>
</dbReference>
<organism evidence="5 6">
    <name type="scientific">Zobellia galactanivorans (strain DSM 12802 / CCUG 47099 / CIP 106680 / NCIMB 13871 / Dsij)</name>
    <dbReference type="NCBI Taxonomy" id="63186"/>
    <lineage>
        <taxon>Bacteria</taxon>
        <taxon>Pseudomonadati</taxon>
        <taxon>Bacteroidota</taxon>
        <taxon>Flavobacteriia</taxon>
        <taxon>Flavobacteriales</taxon>
        <taxon>Flavobacteriaceae</taxon>
        <taxon>Zobellia</taxon>
    </lineage>
</organism>
<keyword evidence="6" id="KW-1185">Reference proteome</keyword>
<keyword evidence="3" id="KW-0804">Transcription</keyword>
<dbReference type="RefSeq" id="WP_013993006.1">
    <property type="nucleotide sequence ID" value="NC_015844.1"/>
</dbReference>
<reference evidence="5 6" key="2">
    <citation type="journal article" date="2012" name="Environ. Microbiol.">
        <title>Characterization of the first alginolytic operons in a marine bacterium: from their emergence in marine Flavobacteriia to their independent transfers to marine Proteobacteria and human gut Bacteroides.</title>
        <authorList>
            <person name="Thomas F."/>
            <person name="Barbeyron T."/>
            <person name="Tonon T."/>
            <person name="Genicot S."/>
            <person name="Czjzek M."/>
            <person name="Michel G."/>
        </authorList>
    </citation>
    <scope>NUCLEOTIDE SEQUENCE [LARGE SCALE GENOMIC DNA]</scope>
    <source>
        <strain evidence="6">DSM 12802 / CCUG 47099 / CIP 106680 / NCIMB 13871 / Dsij</strain>
    </source>
</reference>
<dbReference type="CDD" id="cd01392">
    <property type="entry name" value="HTH_LacI"/>
    <property type="match status" value="1"/>
</dbReference>
<dbReference type="AlphaFoldDB" id="G0LB01"/>
<dbReference type="GO" id="GO:0000976">
    <property type="term" value="F:transcription cis-regulatory region binding"/>
    <property type="evidence" value="ECO:0007669"/>
    <property type="project" value="TreeGrafter"/>
</dbReference>
<dbReference type="Pfam" id="PF13377">
    <property type="entry name" value="Peripla_BP_3"/>
    <property type="match status" value="1"/>
</dbReference>
<dbReference type="InterPro" id="IPR028082">
    <property type="entry name" value="Peripla_BP_I"/>
</dbReference>
<dbReference type="GO" id="GO:0003700">
    <property type="term" value="F:DNA-binding transcription factor activity"/>
    <property type="evidence" value="ECO:0007669"/>
    <property type="project" value="TreeGrafter"/>
</dbReference>
<dbReference type="SMART" id="SM00354">
    <property type="entry name" value="HTH_LACI"/>
    <property type="match status" value="1"/>
</dbReference>
<dbReference type="HOGENOM" id="CLU_037628_6_0_10"/>
<keyword evidence="2" id="KW-0238">DNA-binding</keyword>
<dbReference type="OrthoDB" id="9768806at2"/>
<dbReference type="KEGG" id="zga:ZOBELLIA_1643"/>
<dbReference type="CDD" id="cd06267">
    <property type="entry name" value="PBP1_LacI_sugar_binding-like"/>
    <property type="match status" value="1"/>
</dbReference>
<evidence type="ECO:0000313" key="6">
    <source>
        <dbReference type="Proteomes" id="UP000008898"/>
    </source>
</evidence>
<dbReference type="EMBL" id="FP476056">
    <property type="protein sequence ID" value="CAZ95698.1"/>
    <property type="molecule type" value="Genomic_DNA"/>
</dbReference>
<reference evidence="6" key="1">
    <citation type="submission" date="2009-07" db="EMBL/GenBank/DDBJ databases">
        <title>Complete genome sequence of Zobellia galactanivorans Dsij.</title>
        <authorList>
            <consortium name="Genoscope - CEA"/>
        </authorList>
    </citation>
    <scope>NUCLEOTIDE SEQUENCE [LARGE SCALE GENOMIC DNA]</scope>
    <source>
        <strain evidence="6">DSM 12802 / CCUG 47099 / CIP 106680 / NCIMB 13871 / Dsij</strain>
    </source>
</reference>
<dbReference type="PROSITE" id="PS50932">
    <property type="entry name" value="HTH_LACI_2"/>
    <property type="match status" value="1"/>
</dbReference>
<dbReference type="Gene3D" id="3.40.50.2300">
    <property type="match status" value="2"/>
</dbReference>
<evidence type="ECO:0000313" key="5">
    <source>
        <dbReference type="EMBL" id="CAZ95698.1"/>
    </source>
</evidence>
<proteinExistence type="predicted"/>
<protein>
    <submittedName>
        <fullName evidence="5">LacI-type transcriptional regulator</fullName>
    </submittedName>
</protein>
<sequence>MDKKQTTLKDIAAELKVSVSTVSRALQGNPRISIKTRERVLELAQQYGYFQTKYITPFSAKKINAVGVIVPSVKYHLYAMAISGIEEVLERHHMQIIICQSNESYEREKILVKELTDIGVAGLIVSLASETKQYEHFATTKKKKIPLVFFNRLCEEVVSDKVIIDNFKAAYDATQHLIAVGCTRIAYIGGPEKLQISETRLSGYRAALQDAQMAIDEKLIENTDFTRDGNLSTARKLLYSPDHPDGILTFSDQVAIGAMMAAKERGLRMPEELAIIGFNNEPVDQLLEPTLTSIDQPSYEMGKESAQLIVDRIADFDRAVTRKVLKSQLVIRNSTNRNRS</sequence>
<dbReference type="PANTHER" id="PTHR30146">
    <property type="entry name" value="LACI-RELATED TRANSCRIPTIONAL REPRESSOR"/>
    <property type="match status" value="1"/>
</dbReference>